<dbReference type="Proteomes" id="UP000500755">
    <property type="component" value="Chromosome"/>
</dbReference>
<proteinExistence type="predicted"/>
<dbReference type="InterPro" id="IPR037175">
    <property type="entry name" value="KFase_sf"/>
</dbReference>
<dbReference type="PANTHER" id="PTHR34861">
    <property type="match status" value="1"/>
</dbReference>
<dbReference type="EMBL" id="CP051298">
    <property type="protein sequence ID" value="QKD45660.1"/>
    <property type="molecule type" value="Genomic_DNA"/>
</dbReference>
<gene>
    <name evidence="2" type="ORF">HF896_19460</name>
</gene>
<dbReference type="GO" id="GO:0004061">
    <property type="term" value="F:arylformamidase activity"/>
    <property type="evidence" value="ECO:0007669"/>
    <property type="project" value="InterPro"/>
</dbReference>
<dbReference type="PANTHER" id="PTHR34861:SF11">
    <property type="entry name" value="CYCLASE"/>
    <property type="match status" value="1"/>
</dbReference>
<dbReference type="InterPro" id="IPR007325">
    <property type="entry name" value="KFase/CYL"/>
</dbReference>
<organism evidence="2 3">
    <name type="scientific">Alicycliphilus denitrificans</name>
    <dbReference type="NCBI Taxonomy" id="179636"/>
    <lineage>
        <taxon>Bacteria</taxon>
        <taxon>Pseudomonadati</taxon>
        <taxon>Pseudomonadota</taxon>
        <taxon>Betaproteobacteria</taxon>
        <taxon>Burkholderiales</taxon>
        <taxon>Comamonadaceae</taxon>
        <taxon>Alicycliphilus</taxon>
    </lineage>
</organism>
<feature type="region of interest" description="Disordered" evidence="1">
    <location>
        <begin position="1"/>
        <end position="20"/>
    </location>
</feature>
<reference evidence="2 3" key="1">
    <citation type="submission" date="2020-05" db="EMBL/GenBank/DDBJ databases">
        <title>Complete genome sequence of Alicycliphilus denitrificans DP3.</title>
        <authorList>
            <person name="Chen X."/>
        </authorList>
    </citation>
    <scope>NUCLEOTIDE SEQUENCE [LARGE SCALE GENOMIC DNA]</scope>
    <source>
        <strain evidence="2 3">DP3</strain>
    </source>
</reference>
<protein>
    <submittedName>
        <fullName evidence="2">Cyclase family protein</fullName>
    </submittedName>
</protein>
<dbReference type="RefSeq" id="WP_013520675.1">
    <property type="nucleotide sequence ID" value="NZ_CP051298.1"/>
</dbReference>
<evidence type="ECO:0000313" key="3">
    <source>
        <dbReference type="Proteomes" id="UP000500755"/>
    </source>
</evidence>
<accession>A0A858ZXE1</accession>
<name>A0A858ZXE1_9BURK</name>
<dbReference type="Gene3D" id="3.50.30.50">
    <property type="entry name" value="Putative cyclase"/>
    <property type="match status" value="1"/>
</dbReference>
<evidence type="ECO:0000313" key="2">
    <source>
        <dbReference type="EMBL" id="QKD45660.1"/>
    </source>
</evidence>
<dbReference type="AlphaFoldDB" id="A0A858ZXE1"/>
<sequence length="362" mass="39610">MRWRQRPEGSNWGDFGPDDQLGRANLIGPEQVRKGALEVREGVSLCLSLPLDYPGGNGLNPRRHPPVLRPTRRGDVPYVNFPLGHVYTGATDVISDDQALLSLQYSTQWDSLAHVGALFDPEGDGRLRTVYYNGYRGHEHILGPQDHGLPARGDDGAPARYQPVCCEGRASDESVARALGVEHLAVKGMQGRGVLVDLARAYGMDFRDIGYDELMRAMERSGATVEPGDMLLLRTGFAGLVLSMQRQPDAHRLHHSCAALDGGGEKLLQWITDSGIAALIADNYAVERHPPRRVPEDGAPYPVLPLHEHCLFKLGLPLGELWYLEELADRLHASGRTRFLLTAPPLRLPGAVGSPVTPIATL</sequence>
<dbReference type="GO" id="GO:0019441">
    <property type="term" value="P:L-tryptophan catabolic process to kynurenine"/>
    <property type="evidence" value="ECO:0007669"/>
    <property type="project" value="InterPro"/>
</dbReference>
<dbReference type="SUPFAM" id="SSF102198">
    <property type="entry name" value="Putative cyclase"/>
    <property type="match status" value="1"/>
</dbReference>
<dbReference type="Pfam" id="PF04199">
    <property type="entry name" value="Cyclase"/>
    <property type="match status" value="1"/>
</dbReference>
<evidence type="ECO:0000256" key="1">
    <source>
        <dbReference type="SAM" id="MobiDB-lite"/>
    </source>
</evidence>